<dbReference type="PANTHER" id="PTHR43798:SF33">
    <property type="entry name" value="HYDROLASE, PUTATIVE (AFU_ORTHOLOGUE AFUA_2G14860)-RELATED"/>
    <property type="match status" value="1"/>
</dbReference>
<dbReference type="InterPro" id="IPR000073">
    <property type="entry name" value="AB_hydrolase_1"/>
</dbReference>
<dbReference type="EC" id="3.8.1.5" evidence="2"/>
<evidence type="ECO:0000313" key="3">
    <source>
        <dbReference type="Proteomes" id="UP001589587"/>
    </source>
</evidence>
<evidence type="ECO:0000313" key="2">
    <source>
        <dbReference type="EMBL" id="MFB9779741.1"/>
    </source>
</evidence>
<dbReference type="PRINTS" id="PR00111">
    <property type="entry name" value="ABHYDROLASE"/>
</dbReference>
<dbReference type="Gene3D" id="3.40.50.1820">
    <property type="entry name" value="alpha/beta hydrolase"/>
    <property type="match status" value="1"/>
</dbReference>
<dbReference type="Proteomes" id="UP001589587">
    <property type="component" value="Unassembled WGS sequence"/>
</dbReference>
<sequence length="292" mass="31829">MAAISVLDSTMAYNSCGAGTPFVLIHGNPTSSHLWRKILPDIGNLGHALAPDLIGMGASGKPAIDYGFLDSARYLDAWFDEMKIDDVVLVGHDWGGALALDWAARHPDRVRGVAFFETILRPMTWDEHFPGDARARVEALRAPGTGETKVLDENFFLEIALHRTVLGALPEADADAYRAPYPSPESRRPLLAWPRSFPIEGTPAEVTVRVSAYSQWLATSSEVPKLLLTFSGPAELLMIGPDEVAWCRSNITNLEVTQCGPAGHLAPEDQPGAITAALTEWTQRHRLSPRVT</sequence>
<dbReference type="InterPro" id="IPR050266">
    <property type="entry name" value="AB_hydrolase_sf"/>
</dbReference>
<reference evidence="2 3" key="1">
    <citation type="submission" date="2024-09" db="EMBL/GenBank/DDBJ databases">
        <authorList>
            <person name="Sun Q."/>
            <person name="Mori K."/>
        </authorList>
    </citation>
    <scope>NUCLEOTIDE SEQUENCE [LARGE SCALE GENOMIC DNA]</scope>
    <source>
        <strain evidence="2 3">JCM 11411</strain>
    </source>
</reference>
<keyword evidence="2" id="KW-0378">Hydrolase</keyword>
<organism evidence="2 3">
    <name type="scientific">Rhodococcus baikonurensis</name>
    <dbReference type="NCBI Taxonomy" id="172041"/>
    <lineage>
        <taxon>Bacteria</taxon>
        <taxon>Bacillati</taxon>
        <taxon>Actinomycetota</taxon>
        <taxon>Actinomycetes</taxon>
        <taxon>Mycobacteriales</taxon>
        <taxon>Nocardiaceae</taxon>
        <taxon>Rhodococcus</taxon>
        <taxon>Rhodococcus erythropolis group</taxon>
    </lineage>
</organism>
<feature type="domain" description="AB hydrolase-1" evidence="1">
    <location>
        <begin position="21"/>
        <end position="127"/>
    </location>
</feature>
<protein>
    <submittedName>
        <fullName evidence="2">Haloalkane dehalogenase</fullName>
        <ecNumber evidence="2">3.8.1.5</ecNumber>
    </submittedName>
</protein>
<evidence type="ECO:0000259" key="1">
    <source>
        <dbReference type="Pfam" id="PF00561"/>
    </source>
</evidence>
<dbReference type="EMBL" id="JBHMAS010000018">
    <property type="protein sequence ID" value="MFB9779741.1"/>
    <property type="molecule type" value="Genomic_DNA"/>
</dbReference>
<dbReference type="GO" id="GO:0018786">
    <property type="term" value="F:haloalkane dehalogenase activity"/>
    <property type="evidence" value="ECO:0007669"/>
    <property type="project" value="UniProtKB-EC"/>
</dbReference>
<dbReference type="Pfam" id="PF00561">
    <property type="entry name" value="Abhydrolase_1"/>
    <property type="match status" value="1"/>
</dbReference>
<keyword evidence="3" id="KW-1185">Reference proteome</keyword>
<dbReference type="InterPro" id="IPR029058">
    <property type="entry name" value="AB_hydrolase_fold"/>
</dbReference>
<dbReference type="PRINTS" id="PR00412">
    <property type="entry name" value="EPOXHYDRLASE"/>
</dbReference>
<dbReference type="InterPro" id="IPR000639">
    <property type="entry name" value="Epox_hydrolase-like"/>
</dbReference>
<gene>
    <name evidence="2" type="ORF">ACFFQ6_08620</name>
</gene>
<proteinExistence type="predicted"/>
<comment type="caution">
    <text evidence="2">The sequence shown here is derived from an EMBL/GenBank/DDBJ whole genome shotgun (WGS) entry which is preliminary data.</text>
</comment>
<dbReference type="SUPFAM" id="SSF53474">
    <property type="entry name" value="alpha/beta-Hydrolases"/>
    <property type="match status" value="1"/>
</dbReference>
<dbReference type="PANTHER" id="PTHR43798">
    <property type="entry name" value="MONOACYLGLYCEROL LIPASE"/>
    <property type="match status" value="1"/>
</dbReference>
<dbReference type="NCBIfam" id="NF002938">
    <property type="entry name" value="PRK03592.1"/>
    <property type="match status" value="1"/>
</dbReference>
<name>A0ABV5XB92_9NOCA</name>
<dbReference type="RefSeq" id="WP_378374333.1">
    <property type="nucleotide sequence ID" value="NZ_JBHMAS010000018.1"/>
</dbReference>
<accession>A0ABV5XB92</accession>